<dbReference type="Proteomes" id="UP000028990">
    <property type="component" value="Unassembled WGS sequence"/>
</dbReference>
<sequence>MGKKYDVGDSVRIANLEISENSGQLMFPKDDTELCFWVHPEGCGQSSDLKLVAHTSRQAPQHGRLRGHIIRHLSWLPSQEHHKPAGQPSSASCQLRMGFVTDFLQSRYGSKVKQSTAVNRNSACGLTDKEEKHKREDPFKNHMVCYFLYVEGMERSDLENI</sequence>
<dbReference type="AlphaFoldDB" id="A0A091DA67"/>
<reference evidence="1 2" key="1">
    <citation type="submission" date="2013-11" db="EMBL/GenBank/DDBJ databases">
        <title>The Damaraland mole rat (Fukomys damarensis) genome and evolution of African mole rats.</title>
        <authorList>
            <person name="Gladyshev V.N."/>
            <person name="Fang X."/>
        </authorList>
    </citation>
    <scope>NUCLEOTIDE SEQUENCE [LARGE SCALE GENOMIC DNA]</scope>
    <source>
        <tissue evidence="1">Liver</tissue>
    </source>
</reference>
<gene>
    <name evidence="1" type="ORF">H920_11457</name>
</gene>
<evidence type="ECO:0000313" key="2">
    <source>
        <dbReference type="Proteomes" id="UP000028990"/>
    </source>
</evidence>
<proteinExistence type="predicted"/>
<protein>
    <submittedName>
        <fullName evidence="1">Uncharacterized protein</fullName>
    </submittedName>
</protein>
<accession>A0A091DA67</accession>
<name>A0A091DA67_FUKDA</name>
<evidence type="ECO:0000313" key="1">
    <source>
        <dbReference type="EMBL" id="KFO27145.1"/>
    </source>
</evidence>
<keyword evidence="2" id="KW-1185">Reference proteome</keyword>
<organism evidence="1 2">
    <name type="scientific">Fukomys damarensis</name>
    <name type="common">Damaraland mole rat</name>
    <name type="synonym">Cryptomys damarensis</name>
    <dbReference type="NCBI Taxonomy" id="885580"/>
    <lineage>
        <taxon>Eukaryota</taxon>
        <taxon>Metazoa</taxon>
        <taxon>Chordata</taxon>
        <taxon>Craniata</taxon>
        <taxon>Vertebrata</taxon>
        <taxon>Euteleostomi</taxon>
        <taxon>Mammalia</taxon>
        <taxon>Eutheria</taxon>
        <taxon>Euarchontoglires</taxon>
        <taxon>Glires</taxon>
        <taxon>Rodentia</taxon>
        <taxon>Hystricomorpha</taxon>
        <taxon>Bathyergidae</taxon>
        <taxon>Fukomys</taxon>
    </lineage>
</organism>
<dbReference type="EMBL" id="KN123011">
    <property type="protein sequence ID" value="KFO27145.1"/>
    <property type="molecule type" value="Genomic_DNA"/>
</dbReference>